<keyword evidence="5" id="KW-1185">Reference proteome</keyword>
<proteinExistence type="predicted"/>
<evidence type="ECO:0000259" key="3">
    <source>
        <dbReference type="PROSITE" id="PS50894"/>
    </source>
</evidence>
<protein>
    <recommendedName>
        <fullName evidence="3">HPt domain-containing protein</fullName>
    </recommendedName>
</protein>
<evidence type="ECO:0000313" key="4">
    <source>
        <dbReference type="EMBL" id="AXY00472.1"/>
    </source>
</evidence>
<feature type="modified residue" description="Phosphohistidine" evidence="2">
    <location>
        <position position="28"/>
    </location>
</feature>
<dbReference type="CDD" id="cd00088">
    <property type="entry name" value="HPT"/>
    <property type="match status" value="1"/>
</dbReference>
<evidence type="ECO:0000313" key="5">
    <source>
        <dbReference type="Proteomes" id="UP000262832"/>
    </source>
</evidence>
<dbReference type="InterPro" id="IPR008207">
    <property type="entry name" value="Sig_transdc_His_kin_Hpt_dom"/>
</dbReference>
<name>A0ABN5PDZ1_9VIBR</name>
<evidence type="ECO:0000256" key="2">
    <source>
        <dbReference type="PROSITE-ProRule" id="PRU00110"/>
    </source>
</evidence>
<dbReference type="Pfam" id="PF01627">
    <property type="entry name" value="Hpt"/>
    <property type="match status" value="1"/>
</dbReference>
<reference evidence="4 5" key="1">
    <citation type="submission" date="2018-08" db="EMBL/GenBank/DDBJ databases">
        <title>Genomic taxonomy of the Vibrionaceae family.</title>
        <authorList>
            <person name="Gomez-Gil B."/>
            <person name="Tanaka M."/>
            <person name="Sawabe T."/>
            <person name="Enciso-Ibarra K."/>
        </authorList>
    </citation>
    <scope>NUCLEOTIDE SEQUENCE [LARGE SCALE GENOMIC DNA]</scope>
    <source>
        <strain evidence="4 5">CAIM 1831</strain>
    </source>
</reference>
<dbReference type="PROSITE" id="PS50894">
    <property type="entry name" value="HPT"/>
    <property type="match status" value="1"/>
</dbReference>
<sequence>MSQAVIDSMTLSMHDLTDDSKEVKEVAHRLKGATGALELTEVSNLCQQLESNPEDEQLKQVLLADIKEIIKDASLYLKQLGNN</sequence>
<keyword evidence="1" id="KW-0902">Two-component regulatory system</keyword>
<dbReference type="Proteomes" id="UP000262832">
    <property type="component" value="Chromosome I"/>
</dbReference>
<dbReference type="InterPro" id="IPR036641">
    <property type="entry name" value="HPT_dom_sf"/>
</dbReference>
<dbReference type="SUPFAM" id="SSF47226">
    <property type="entry name" value="Histidine-containing phosphotransfer domain, HPT domain"/>
    <property type="match status" value="1"/>
</dbReference>
<evidence type="ECO:0000256" key="1">
    <source>
        <dbReference type="ARBA" id="ARBA00023012"/>
    </source>
</evidence>
<feature type="domain" description="HPt" evidence="3">
    <location>
        <begin position="1"/>
        <end position="83"/>
    </location>
</feature>
<gene>
    <name evidence="4" type="ORF">D1115_03710</name>
</gene>
<accession>A0ABN5PDZ1</accession>
<dbReference type="Gene3D" id="1.20.120.160">
    <property type="entry name" value="HPT domain"/>
    <property type="match status" value="1"/>
</dbReference>
<keyword evidence="2" id="KW-0597">Phosphoprotein</keyword>
<organism evidence="4 5">
    <name type="scientific">Vibrio alfacsensis</name>
    <dbReference type="NCBI Taxonomy" id="1074311"/>
    <lineage>
        <taxon>Bacteria</taxon>
        <taxon>Pseudomonadati</taxon>
        <taxon>Pseudomonadota</taxon>
        <taxon>Gammaproteobacteria</taxon>
        <taxon>Vibrionales</taxon>
        <taxon>Vibrionaceae</taxon>
        <taxon>Vibrio</taxon>
    </lineage>
</organism>
<dbReference type="EMBL" id="CP032093">
    <property type="protein sequence ID" value="AXY00472.1"/>
    <property type="molecule type" value="Genomic_DNA"/>
</dbReference>